<keyword evidence="8 9" id="KW-0472">Membrane</keyword>
<keyword evidence="11" id="KW-1185">Reference proteome</keyword>
<keyword evidence="4 9" id="KW-1003">Cell membrane</keyword>
<evidence type="ECO:0000256" key="8">
    <source>
        <dbReference type="ARBA" id="ARBA00023136"/>
    </source>
</evidence>
<comment type="similarity">
    <text evidence="3 9">Belongs to the CobD/CbiB family.</text>
</comment>
<dbReference type="GO" id="GO:0048472">
    <property type="term" value="F:threonine-phosphate decarboxylase activity"/>
    <property type="evidence" value="ECO:0007669"/>
    <property type="project" value="InterPro"/>
</dbReference>
<gene>
    <name evidence="9 10" type="primary">cobD</name>
    <name evidence="10" type="ORF">E7747_02015</name>
</gene>
<dbReference type="Pfam" id="PF03186">
    <property type="entry name" value="CobD_Cbib"/>
    <property type="match status" value="1"/>
</dbReference>
<reference evidence="11" key="1">
    <citation type="submission" date="2019-02" db="EMBL/GenBank/DDBJ databases">
        <title>Isolation and identification of novel species under the genus Muribaculum.</title>
        <authorList>
            <person name="Miyake S."/>
            <person name="Ding Y."/>
            <person name="Low A."/>
            <person name="Soh M."/>
            <person name="Seedorf H."/>
        </authorList>
    </citation>
    <scope>NUCLEOTIDE SEQUENCE [LARGE SCALE GENOMIC DNA]</scope>
    <source>
        <strain evidence="11">H5</strain>
    </source>
</reference>
<evidence type="ECO:0000313" key="10">
    <source>
        <dbReference type="EMBL" id="QCD41188.1"/>
    </source>
</evidence>
<dbReference type="GO" id="GO:0015420">
    <property type="term" value="F:ABC-type vitamin B12 transporter activity"/>
    <property type="evidence" value="ECO:0007669"/>
    <property type="project" value="UniProtKB-UniRule"/>
</dbReference>
<evidence type="ECO:0000256" key="4">
    <source>
        <dbReference type="ARBA" id="ARBA00022475"/>
    </source>
</evidence>
<proteinExistence type="inferred from homology"/>
<sequence length="313" mass="34189">MDVAIIKLLPLLLAWCLDLIFGDPARLPHLIVGFGKSISFFEHRLNSGQHRMAKGACVAVGLILSAYIATWVLISLLTPYIWIKTAVETIIIFYCLAGTTLIREVKMVFKALDRSLDAGRRQVARIVGRDTGQLSATEIRTAALETLSENLSDGVVAPLFWYALLGVPGIVAYKMVNTLDSMIGYRNARYKAFGCVAARIDDVTNFIPARLTALLMVIASGQPSLLGFVGKFGCRHASPNSGYPEAALAGALDCRFGGPHDYFGETVHKPFIGENERELTTADMRKAVRINRIAETICVVLAGAVRFLIVEML</sequence>
<dbReference type="KEGG" id="ddb:E7747_02015"/>
<accession>A0A4V1D2Z1</accession>
<evidence type="ECO:0000256" key="2">
    <source>
        <dbReference type="ARBA" id="ARBA00004953"/>
    </source>
</evidence>
<comment type="caution">
    <text evidence="9">Lacks conserved residue(s) required for the propagation of feature annotation.</text>
</comment>
<evidence type="ECO:0000256" key="7">
    <source>
        <dbReference type="ARBA" id="ARBA00022989"/>
    </source>
</evidence>
<feature type="transmembrane region" description="Helical" evidence="9">
    <location>
        <begin position="159"/>
        <end position="176"/>
    </location>
</feature>
<evidence type="ECO:0000256" key="9">
    <source>
        <dbReference type="HAMAP-Rule" id="MF_00024"/>
    </source>
</evidence>
<dbReference type="EMBL" id="CP039396">
    <property type="protein sequence ID" value="QCD41188.1"/>
    <property type="molecule type" value="Genomic_DNA"/>
</dbReference>
<evidence type="ECO:0000256" key="3">
    <source>
        <dbReference type="ARBA" id="ARBA00006263"/>
    </source>
</evidence>
<dbReference type="PANTHER" id="PTHR34308:SF1">
    <property type="entry name" value="COBALAMIN BIOSYNTHESIS PROTEIN CBIB"/>
    <property type="match status" value="1"/>
</dbReference>
<dbReference type="GO" id="GO:0005886">
    <property type="term" value="C:plasma membrane"/>
    <property type="evidence" value="ECO:0007669"/>
    <property type="project" value="UniProtKB-SubCell"/>
</dbReference>
<protein>
    <recommendedName>
        <fullName evidence="9">Cobalamin biosynthesis protein CobD</fullName>
    </recommendedName>
</protein>
<dbReference type="InterPro" id="IPR004485">
    <property type="entry name" value="Cobalamin_biosynth_CobD/CbiB"/>
</dbReference>
<evidence type="ECO:0000256" key="5">
    <source>
        <dbReference type="ARBA" id="ARBA00022573"/>
    </source>
</evidence>
<feature type="transmembrane region" description="Helical" evidence="9">
    <location>
        <begin position="293"/>
        <end position="310"/>
    </location>
</feature>
<evidence type="ECO:0000256" key="1">
    <source>
        <dbReference type="ARBA" id="ARBA00004651"/>
    </source>
</evidence>
<dbReference type="RefSeq" id="WP_123615458.1">
    <property type="nucleotide sequence ID" value="NZ_CAXHQF010000005.1"/>
</dbReference>
<dbReference type="Proteomes" id="UP000297149">
    <property type="component" value="Chromosome"/>
</dbReference>
<evidence type="ECO:0000313" key="11">
    <source>
        <dbReference type="Proteomes" id="UP000297149"/>
    </source>
</evidence>
<keyword evidence="7 9" id="KW-1133">Transmembrane helix</keyword>
<dbReference type="PANTHER" id="PTHR34308">
    <property type="entry name" value="COBALAMIN BIOSYNTHESIS PROTEIN CBIB"/>
    <property type="match status" value="1"/>
</dbReference>
<keyword evidence="6 9" id="KW-0812">Transmembrane</keyword>
<comment type="function">
    <text evidence="9">Converts cobyric acid to cobinamide by the addition of aminopropanol on the F carboxylic group.</text>
</comment>
<dbReference type="UniPathway" id="UPA00148"/>
<organism evidence="10 11">
    <name type="scientific">Duncaniella dubosii</name>
    <dbReference type="NCBI Taxonomy" id="2518971"/>
    <lineage>
        <taxon>Bacteria</taxon>
        <taxon>Pseudomonadati</taxon>
        <taxon>Bacteroidota</taxon>
        <taxon>Bacteroidia</taxon>
        <taxon>Bacteroidales</taxon>
        <taxon>Muribaculaceae</taxon>
        <taxon>Duncaniella</taxon>
    </lineage>
</organism>
<comment type="subcellular location">
    <subcellularLocation>
        <location evidence="1 9">Cell membrane</location>
        <topology evidence="1 9">Multi-pass membrane protein</topology>
    </subcellularLocation>
</comment>
<dbReference type="HAMAP" id="MF_00024">
    <property type="entry name" value="CobD_CbiB"/>
    <property type="match status" value="1"/>
</dbReference>
<feature type="transmembrane region" description="Helical" evidence="9">
    <location>
        <begin position="52"/>
        <end position="74"/>
    </location>
</feature>
<dbReference type="AlphaFoldDB" id="A0A4V1D2Z1"/>
<keyword evidence="5 9" id="KW-0169">Cobalamin biosynthesis</keyword>
<name>A0A4V1D2Z1_9BACT</name>
<evidence type="ECO:0000256" key="6">
    <source>
        <dbReference type="ARBA" id="ARBA00022692"/>
    </source>
</evidence>
<dbReference type="GO" id="GO:0009236">
    <property type="term" value="P:cobalamin biosynthetic process"/>
    <property type="evidence" value="ECO:0007669"/>
    <property type="project" value="UniProtKB-UniRule"/>
</dbReference>
<comment type="pathway">
    <text evidence="2 9">Cofactor biosynthesis; adenosylcobalamin biosynthesis.</text>
</comment>
<dbReference type="NCBIfam" id="TIGR00380">
    <property type="entry name" value="cobal_cbiB"/>
    <property type="match status" value="1"/>
</dbReference>